<feature type="transmembrane region" description="Helical" evidence="1">
    <location>
        <begin position="36"/>
        <end position="56"/>
    </location>
</feature>
<feature type="transmembrane region" description="Helical" evidence="1">
    <location>
        <begin position="6"/>
        <end position="24"/>
    </location>
</feature>
<keyword evidence="1" id="KW-0812">Transmembrane</keyword>
<keyword evidence="1" id="KW-0472">Membrane</keyword>
<dbReference type="Proteomes" id="UP000094757">
    <property type="component" value="Chromosome"/>
</dbReference>
<accession>A0A1B3WCV0</accession>
<dbReference type="STRING" id="39950.BCB69_01585"/>
<reference evidence="3" key="1">
    <citation type="submission" date="2016-08" db="EMBL/GenBank/DDBJ databases">
        <authorList>
            <person name="Holder M.E."/>
            <person name="Ajami N.J."/>
            <person name="Petrosino J.F."/>
        </authorList>
    </citation>
    <scope>NUCLEOTIDE SEQUENCE [LARGE SCALE GENOMIC DNA]</scope>
    <source>
        <strain evidence="3">F0677</strain>
    </source>
</reference>
<keyword evidence="1" id="KW-1133">Transmembrane helix</keyword>
<evidence type="ECO:0000313" key="3">
    <source>
        <dbReference type="Proteomes" id="UP000094757"/>
    </source>
</evidence>
<feature type="transmembrane region" description="Helical" evidence="1">
    <location>
        <begin position="99"/>
        <end position="118"/>
    </location>
</feature>
<proteinExistence type="predicted"/>
<protein>
    <submittedName>
        <fullName evidence="2">Uncharacterized protein</fullName>
    </submittedName>
</protein>
<dbReference type="KEGG" id="dpn:BCB69_01585"/>
<sequence>MNLITIPALIIFVIMGVLFIPNEFKLPPSEKCTIGSGYILLHWGIFFCIFIYLLLVHDTKSLMLYVIDSYLTLIYIAQRTPHKEFVNHDKALLFKEKQEFVFGVIGIYSFIMFILAVAV</sequence>
<organism evidence="2 3">
    <name type="scientific">Dialister pneumosintes</name>
    <dbReference type="NCBI Taxonomy" id="39950"/>
    <lineage>
        <taxon>Bacteria</taxon>
        <taxon>Bacillati</taxon>
        <taxon>Bacillota</taxon>
        <taxon>Negativicutes</taxon>
        <taxon>Veillonellales</taxon>
        <taxon>Veillonellaceae</taxon>
        <taxon>Dialister</taxon>
    </lineage>
</organism>
<evidence type="ECO:0000313" key="2">
    <source>
        <dbReference type="EMBL" id="AOH38785.1"/>
    </source>
</evidence>
<name>A0A1B3WCV0_9FIRM</name>
<dbReference type="RefSeq" id="WP_069176818.1">
    <property type="nucleotide sequence ID" value="NZ_CP017037.1"/>
</dbReference>
<evidence type="ECO:0000256" key="1">
    <source>
        <dbReference type="SAM" id="Phobius"/>
    </source>
</evidence>
<gene>
    <name evidence="2" type="ORF">BCB69_01585</name>
</gene>
<dbReference type="EMBL" id="CP017037">
    <property type="protein sequence ID" value="AOH38785.1"/>
    <property type="molecule type" value="Genomic_DNA"/>
</dbReference>
<dbReference type="AlphaFoldDB" id="A0A1B3WCV0"/>